<feature type="signal peptide" evidence="1">
    <location>
        <begin position="1"/>
        <end position="23"/>
    </location>
</feature>
<accession>A0ABY8WLJ5</accession>
<dbReference type="EMBL" id="CP126980">
    <property type="protein sequence ID" value="WIM97715.1"/>
    <property type="molecule type" value="Genomic_DNA"/>
</dbReference>
<protein>
    <submittedName>
        <fullName evidence="2">Uncharacterized protein</fullName>
    </submittedName>
</protein>
<proteinExistence type="predicted"/>
<keyword evidence="3" id="KW-1185">Reference proteome</keyword>
<name>A0ABY8WLJ5_9ACTN</name>
<reference evidence="2 3" key="1">
    <citation type="submission" date="2023-06" db="EMBL/GenBank/DDBJ databases">
        <authorList>
            <person name="Yushchuk O."/>
            <person name="Binda E."/>
            <person name="Ruckert-Reed C."/>
            <person name="Fedorenko V."/>
            <person name="Kalinowski J."/>
            <person name="Marinelli F."/>
        </authorList>
    </citation>
    <scope>NUCLEOTIDE SEQUENCE [LARGE SCALE GENOMIC DNA]</scope>
    <source>
        <strain evidence="2 3">NRRL 3884</strain>
    </source>
</reference>
<organism evidence="2 3">
    <name type="scientific">Actinoplanes oblitus</name>
    <dbReference type="NCBI Taxonomy" id="3040509"/>
    <lineage>
        <taxon>Bacteria</taxon>
        <taxon>Bacillati</taxon>
        <taxon>Actinomycetota</taxon>
        <taxon>Actinomycetes</taxon>
        <taxon>Micromonosporales</taxon>
        <taxon>Micromonosporaceae</taxon>
        <taxon>Actinoplanes</taxon>
    </lineage>
</organism>
<keyword evidence="1" id="KW-0732">Signal</keyword>
<gene>
    <name evidence="2" type="ORF">ACTOB_001263</name>
</gene>
<evidence type="ECO:0000313" key="3">
    <source>
        <dbReference type="Proteomes" id="UP001240150"/>
    </source>
</evidence>
<dbReference type="Proteomes" id="UP001240150">
    <property type="component" value="Chromosome"/>
</dbReference>
<evidence type="ECO:0000313" key="2">
    <source>
        <dbReference type="EMBL" id="WIM97715.1"/>
    </source>
</evidence>
<evidence type="ECO:0000256" key="1">
    <source>
        <dbReference type="SAM" id="SignalP"/>
    </source>
</evidence>
<feature type="chain" id="PRO_5046487770" evidence="1">
    <location>
        <begin position="24"/>
        <end position="97"/>
    </location>
</feature>
<sequence length="97" mass="10566">MRIVLRSLAGLLAVAATVGGAYAARSDRPDYADGYTQQPTSADGLHIRSGGYWRCAQQATWPHRGTMCGLAYMVYPDDSKVLIRYHSNGLFSTEQPG</sequence>
<dbReference type="RefSeq" id="WP_284919111.1">
    <property type="nucleotide sequence ID" value="NZ_CP126980.1"/>
</dbReference>